<evidence type="ECO:0000256" key="3">
    <source>
        <dbReference type="ARBA" id="ARBA00022723"/>
    </source>
</evidence>
<dbReference type="PANTHER" id="PTHR11647:SF1">
    <property type="entry name" value="COLLAPSIN RESPONSE MEDIATOR PROTEIN"/>
    <property type="match status" value="1"/>
</dbReference>
<dbReference type="GO" id="GO:0046872">
    <property type="term" value="F:metal ion binding"/>
    <property type="evidence" value="ECO:0007669"/>
    <property type="project" value="UniProtKB-KW"/>
</dbReference>
<proteinExistence type="inferred from homology"/>
<feature type="domain" description="Amidohydrolase-related" evidence="6">
    <location>
        <begin position="51"/>
        <end position="438"/>
    </location>
</feature>
<dbReference type="AlphaFoldDB" id="A0A6J4QQ28"/>
<dbReference type="InterPro" id="IPR011778">
    <property type="entry name" value="Hydantoinase/dihydroPyrase"/>
</dbReference>
<dbReference type="Gene3D" id="2.30.40.10">
    <property type="entry name" value="Urease, subunit C, domain 1"/>
    <property type="match status" value="1"/>
</dbReference>
<dbReference type="SUPFAM" id="SSF51556">
    <property type="entry name" value="Metallo-dependent hydrolases"/>
    <property type="match status" value="1"/>
</dbReference>
<keyword evidence="4 7" id="KW-0378">Hydrolase</keyword>
<evidence type="ECO:0000256" key="5">
    <source>
        <dbReference type="PIRSR" id="PIRSR611778-50"/>
    </source>
</evidence>
<dbReference type="SUPFAM" id="SSF51338">
    <property type="entry name" value="Composite domain of metallo-dependent hydrolases"/>
    <property type="match status" value="2"/>
</dbReference>
<gene>
    <name evidence="7" type="ORF">AVDCRST_MAG80-2338</name>
</gene>
<dbReference type="Gene3D" id="3.20.20.140">
    <property type="entry name" value="Metal-dependent hydrolases"/>
    <property type="match status" value="1"/>
</dbReference>
<feature type="modified residue" description="N6-carboxylysine" evidence="5">
    <location>
        <position position="150"/>
    </location>
</feature>
<comment type="cofactor">
    <cofactor evidence="1">
        <name>Zn(2+)</name>
        <dbReference type="ChEBI" id="CHEBI:29105"/>
    </cofactor>
</comment>
<dbReference type="PANTHER" id="PTHR11647">
    <property type="entry name" value="HYDRANTOINASE/DIHYDROPYRIMIDINASE FAMILY MEMBER"/>
    <property type="match status" value="1"/>
</dbReference>
<dbReference type="EMBL" id="CADCVC010000207">
    <property type="protein sequence ID" value="CAA9451612.1"/>
    <property type="molecule type" value="Genomic_DNA"/>
</dbReference>
<dbReference type="InterPro" id="IPR011059">
    <property type="entry name" value="Metal-dep_hydrolase_composite"/>
</dbReference>
<dbReference type="NCBIfam" id="TIGR02033">
    <property type="entry name" value="D-hydantoinase"/>
    <property type="match status" value="1"/>
</dbReference>
<dbReference type="GO" id="GO:0004157">
    <property type="term" value="F:dihydropyrimidinase activity"/>
    <property type="evidence" value="ECO:0007669"/>
    <property type="project" value="UniProtKB-EC"/>
</dbReference>
<reference evidence="7" key="1">
    <citation type="submission" date="2020-02" db="EMBL/GenBank/DDBJ databases">
        <authorList>
            <person name="Meier V. D."/>
        </authorList>
    </citation>
    <scope>NUCLEOTIDE SEQUENCE</scope>
    <source>
        <strain evidence="7">AVDCRST_MAG80</strain>
    </source>
</reference>
<dbReference type="GO" id="GO:0005829">
    <property type="term" value="C:cytosol"/>
    <property type="evidence" value="ECO:0007669"/>
    <property type="project" value="TreeGrafter"/>
</dbReference>
<accession>A0A6J4QQ28</accession>
<evidence type="ECO:0000256" key="4">
    <source>
        <dbReference type="ARBA" id="ARBA00022801"/>
    </source>
</evidence>
<dbReference type="InterPro" id="IPR032466">
    <property type="entry name" value="Metal_Hydrolase"/>
</dbReference>
<evidence type="ECO:0000313" key="7">
    <source>
        <dbReference type="EMBL" id="CAA9451612.1"/>
    </source>
</evidence>
<evidence type="ECO:0000259" key="6">
    <source>
        <dbReference type="Pfam" id="PF01979"/>
    </source>
</evidence>
<evidence type="ECO:0000256" key="2">
    <source>
        <dbReference type="ARBA" id="ARBA00008829"/>
    </source>
</evidence>
<name>A0A6J4QQ28_9ACTN</name>
<organism evidence="7">
    <name type="scientific">uncultured Rubrobacteraceae bacterium</name>
    <dbReference type="NCBI Taxonomy" id="349277"/>
    <lineage>
        <taxon>Bacteria</taxon>
        <taxon>Bacillati</taxon>
        <taxon>Actinomycetota</taxon>
        <taxon>Rubrobacteria</taxon>
        <taxon>Rubrobacterales</taxon>
        <taxon>Rubrobacteraceae</taxon>
        <taxon>environmental samples</taxon>
    </lineage>
</organism>
<dbReference type="InterPro" id="IPR050378">
    <property type="entry name" value="Metallo-dep_Hydrolases_sf"/>
</dbReference>
<evidence type="ECO:0000256" key="1">
    <source>
        <dbReference type="ARBA" id="ARBA00001947"/>
    </source>
</evidence>
<keyword evidence="3" id="KW-0479">Metal-binding</keyword>
<dbReference type="InterPro" id="IPR006680">
    <property type="entry name" value="Amidohydro-rel"/>
</dbReference>
<protein>
    <submittedName>
        <fullName evidence="7">D-hydantoinase</fullName>
        <ecNumber evidence="7">3.5.2.2</ecNumber>
    </submittedName>
</protein>
<comment type="PTM">
    <text evidence="5">Carbamylation allows a single lysine to coordinate two divalent metal cations.</text>
</comment>
<dbReference type="EC" id="3.5.2.2" evidence="7"/>
<dbReference type="FunFam" id="3.20.20.140:FF:000076">
    <property type="entry name" value="Dihydropyrimidinase like 2"/>
    <property type="match status" value="1"/>
</dbReference>
<sequence>MGGLLFTGGTIVTADGSFEADVLIEDEKIVAVGTEIAANGTETVDASGKLIMPGFIDAHTHMAMPFGGTVTSDDWATGTAAAVAGGTTMIIDFALQEEGGTLAGAVETWTEKARDKALIDYGFHVAITDLRDDVKTELPSLAAQGVASVKIFMAYKGTPLYTEDDDLFEVLQLSKEAGVLVLVHAENGDVIAKLQEQALVNGNTAPRFHALTRPPEVEAEATGRAVRLAEVAGAPILVVHVSCAPALEEIHRAHERGQTVYAETCPQYFAFSYDDLAREGFEGAKYVCSPPLRDESNRPALWNGLKVADLQIFGSDHCSFNYRGQKEMGADDFTLIPNGLPGAEERAMALWTLGVREGRISENQFVAALSTNQARIYGAYPRKGALVPGADADIVLWDPELSITATVKNRHGNVDYTPYEGMTFKGGPASVYVRGNLVYKDGEILGEHGSGRFVERSFTATNLEAKV</sequence>
<dbReference type="CDD" id="cd01314">
    <property type="entry name" value="D-HYD"/>
    <property type="match status" value="1"/>
</dbReference>
<dbReference type="Pfam" id="PF01979">
    <property type="entry name" value="Amidohydro_1"/>
    <property type="match status" value="1"/>
</dbReference>
<comment type="similarity">
    <text evidence="2">Belongs to the metallo-dependent hydrolases superfamily. Hydantoinase/dihydropyrimidinase family.</text>
</comment>